<evidence type="ECO:0000259" key="3">
    <source>
        <dbReference type="PROSITE" id="PS50887"/>
    </source>
</evidence>
<dbReference type="InterPro" id="IPR029787">
    <property type="entry name" value="Nucleotide_cyclase"/>
</dbReference>
<dbReference type="RefSeq" id="WP_091959205.1">
    <property type="nucleotide sequence ID" value="NZ_FOLH01000001.1"/>
</dbReference>
<dbReference type="GO" id="GO:0071111">
    <property type="term" value="F:cyclic-guanylate-specific phosphodiesterase activity"/>
    <property type="evidence" value="ECO:0007669"/>
    <property type="project" value="InterPro"/>
</dbReference>
<dbReference type="STRING" id="1122252.SAMN05660443_0700"/>
<dbReference type="Gene3D" id="3.40.190.10">
    <property type="entry name" value="Periplasmic binding protein-like II"/>
    <property type="match status" value="2"/>
</dbReference>
<evidence type="ECO:0000313" key="4">
    <source>
        <dbReference type="EMBL" id="SFB88152.1"/>
    </source>
</evidence>
<dbReference type="Proteomes" id="UP000199058">
    <property type="component" value="Unassembled WGS sequence"/>
</dbReference>
<dbReference type="SMART" id="SM00052">
    <property type="entry name" value="EAL"/>
    <property type="match status" value="1"/>
</dbReference>
<keyword evidence="1" id="KW-0812">Transmembrane</keyword>
<evidence type="ECO:0000259" key="2">
    <source>
        <dbReference type="PROSITE" id="PS50883"/>
    </source>
</evidence>
<feature type="domain" description="EAL" evidence="2">
    <location>
        <begin position="554"/>
        <end position="802"/>
    </location>
</feature>
<dbReference type="InterPro" id="IPR001633">
    <property type="entry name" value="EAL_dom"/>
</dbReference>
<dbReference type="OrthoDB" id="9176779at2"/>
<dbReference type="AlphaFoldDB" id="A0A1I1ENC3"/>
<dbReference type="PANTHER" id="PTHR33121">
    <property type="entry name" value="CYCLIC DI-GMP PHOSPHODIESTERASE PDEF"/>
    <property type="match status" value="1"/>
</dbReference>
<organism evidence="4 5">
    <name type="scientific">Marinospirillum celere</name>
    <dbReference type="NCBI Taxonomy" id="1122252"/>
    <lineage>
        <taxon>Bacteria</taxon>
        <taxon>Pseudomonadati</taxon>
        <taxon>Pseudomonadota</taxon>
        <taxon>Gammaproteobacteria</taxon>
        <taxon>Oceanospirillales</taxon>
        <taxon>Oceanospirillaceae</taxon>
        <taxon>Marinospirillum</taxon>
    </lineage>
</organism>
<dbReference type="Gene3D" id="3.20.20.450">
    <property type="entry name" value="EAL domain"/>
    <property type="match status" value="1"/>
</dbReference>
<protein>
    <submittedName>
        <fullName evidence="4">Diguanylate cyclase (GGDEF) domain-containing protein</fullName>
    </submittedName>
</protein>
<reference evidence="4 5" key="1">
    <citation type="submission" date="2016-10" db="EMBL/GenBank/DDBJ databases">
        <authorList>
            <person name="de Groot N.N."/>
        </authorList>
    </citation>
    <scope>NUCLEOTIDE SEQUENCE [LARGE SCALE GENOMIC DNA]</scope>
    <source>
        <strain evidence="4 5">DSM 18438</strain>
    </source>
</reference>
<keyword evidence="1" id="KW-0472">Membrane</keyword>
<gene>
    <name evidence="4" type="ORF">SAMN05660443_0700</name>
</gene>
<dbReference type="SUPFAM" id="SSF55073">
    <property type="entry name" value="Nucleotide cyclase"/>
    <property type="match status" value="1"/>
</dbReference>
<evidence type="ECO:0000256" key="1">
    <source>
        <dbReference type="SAM" id="Phobius"/>
    </source>
</evidence>
<dbReference type="CDD" id="cd01948">
    <property type="entry name" value="EAL"/>
    <property type="match status" value="1"/>
</dbReference>
<dbReference type="Gene3D" id="3.30.70.270">
    <property type="match status" value="1"/>
</dbReference>
<keyword evidence="1" id="KW-1133">Transmembrane helix</keyword>
<dbReference type="Pfam" id="PF00990">
    <property type="entry name" value="GGDEF"/>
    <property type="match status" value="1"/>
</dbReference>
<dbReference type="SUPFAM" id="SSF53850">
    <property type="entry name" value="Periplasmic binding protein-like II"/>
    <property type="match status" value="1"/>
</dbReference>
<dbReference type="InterPro" id="IPR035919">
    <property type="entry name" value="EAL_sf"/>
</dbReference>
<dbReference type="PANTHER" id="PTHR33121:SF70">
    <property type="entry name" value="SIGNALING PROTEIN YKOW"/>
    <property type="match status" value="1"/>
</dbReference>
<feature type="transmembrane region" description="Helical" evidence="1">
    <location>
        <begin position="322"/>
        <end position="343"/>
    </location>
</feature>
<evidence type="ECO:0000313" key="5">
    <source>
        <dbReference type="Proteomes" id="UP000199058"/>
    </source>
</evidence>
<dbReference type="Pfam" id="PF00563">
    <property type="entry name" value="EAL"/>
    <property type="match status" value="1"/>
</dbReference>
<sequence length="802" mass="90243">MSKVYNHKMENRHPLLQLFVFVSFFSLNLVAETLRLGVLSPRPVEITQERWQPLAEYLSEALPDHEIELIAANYLELDQLVTQGELDFVLTNPSHYIHIRYHQELSGALATLMVEDQGHALTGFGGVIFTLATSDIHQLSDVSGKNLAAVATDSLGGYQAQAYELLQENIKIPQDLNNLFLTGMPHDQAVQAVLDGRADVGFVRTGILEAMAAENAIDLDQLRIINSDRVQHFPLLISTRLYPEWPFIALARVDSSISRKIAGALLLLSNTSPVAEAAQVQGFSIPADYAPVEDLARALRLPPYDQEVQLSLADIWEHWRNLALTLLTVVASVLLIGSLYLLYINRRLARSYTEISAMAKRVNHLAYFDTLTGLSNRAFLHEQLDKIFQQNHSQMKHTSNLLVFINLDRFKVLNLARGNNFGDQLLKAVAEELQQTTKALVLPATASQQVARLNADEFAVLLAFDRKLSSHQEWKLGEQVAERLKERFSQPLELEGEALNLSARMASSYFPDSPQDSTEAVVRRVNTALDMARRQGGGCFVFFETPMGEQAIEHFEIEKTLSQAIRNHELCLHLQPQVTSEGQLKAAEALVRWEHPQKGLLSPGLFIPVAEESNLVVEIGCWVVTEALRLIQVARKRGLDFEMSINISARHFHQKNFVDWLKDQVYAAEINPKYLTLEITESLIIDNIDEVVEKMRELRRFGLKFSIDDFGTGYSSLSYLKHLPIHEIKIDKSFVQDVSTDPDSAALVETILAVAEKMQLQVVAEGVETQEQLEFLASKAKILYQGYYFSKPQPGEAWINNL</sequence>
<dbReference type="PROSITE" id="PS50887">
    <property type="entry name" value="GGDEF"/>
    <property type="match status" value="1"/>
</dbReference>
<dbReference type="CDD" id="cd01949">
    <property type="entry name" value="GGDEF"/>
    <property type="match status" value="1"/>
</dbReference>
<dbReference type="NCBIfam" id="TIGR00254">
    <property type="entry name" value="GGDEF"/>
    <property type="match status" value="1"/>
</dbReference>
<dbReference type="InterPro" id="IPR000160">
    <property type="entry name" value="GGDEF_dom"/>
</dbReference>
<dbReference type="InterPro" id="IPR050706">
    <property type="entry name" value="Cyclic-di-GMP_PDE-like"/>
</dbReference>
<dbReference type="EMBL" id="FOLH01000001">
    <property type="protein sequence ID" value="SFB88152.1"/>
    <property type="molecule type" value="Genomic_DNA"/>
</dbReference>
<accession>A0A1I1ENC3</accession>
<proteinExistence type="predicted"/>
<dbReference type="InterPro" id="IPR043128">
    <property type="entry name" value="Rev_trsase/Diguanyl_cyclase"/>
</dbReference>
<keyword evidence="5" id="KW-1185">Reference proteome</keyword>
<dbReference type="Pfam" id="PF12974">
    <property type="entry name" value="Phosphonate-bd"/>
    <property type="match status" value="1"/>
</dbReference>
<dbReference type="SMART" id="SM00267">
    <property type="entry name" value="GGDEF"/>
    <property type="match status" value="1"/>
</dbReference>
<dbReference type="SUPFAM" id="SSF141868">
    <property type="entry name" value="EAL domain-like"/>
    <property type="match status" value="1"/>
</dbReference>
<feature type="domain" description="GGDEF" evidence="3">
    <location>
        <begin position="398"/>
        <end position="545"/>
    </location>
</feature>
<dbReference type="PROSITE" id="PS50883">
    <property type="entry name" value="EAL"/>
    <property type="match status" value="1"/>
</dbReference>
<name>A0A1I1ENC3_9GAMM</name>